<feature type="region of interest" description="Disordered" evidence="12">
    <location>
        <begin position="963"/>
        <end position="982"/>
    </location>
</feature>
<feature type="domain" description="TcmA/NAT10 helicase" evidence="13">
    <location>
        <begin position="280"/>
        <end position="483"/>
    </location>
</feature>
<dbReference type="Pfam" id="PF08351">
    <property type="entry name" value="TmcA_N"/>
    <property type="match status" value="1"/>
</dbReference>
<protein>
    <recommendedName>
        <fullName evidence="10 11">RNA cytidine acetyltransferase</fullName>
        <ecNumber evidence="11">2.3.1.-</ecNumber>
    </recommendedName>
    <alternativeName>
        <fullName evidence="11">18S rRNA cytosine acetyltransferase</fullName>
    </alternativeName>
</protein>
<evidence type="ECO:0000256" key="1">
    <source>
        <dbReference type="ARBA" id="ARBA00004604"/>
    </source>
</evidence>
<feature type="domain" description="TmcA/NAT10 N-terminal" evidence="14">
    <location>
        <begin position="10"/>
        <end position="201"/>
    </location>
</feature>
<evidence type="ECO:0000256" key="3">
    <source>
        <dbReference type="ARBA" id="ARBA00022679"/>
    </source>
</evidence>
<gene>
    <name evidence="11" type="primary">NAT10</name>
    <name evidence="17" type="ORF">AYI70_g587</name>
</gene>
<dbReference type="InterPro" id="IPR000182">
    <property type="entry name" value="GNAT_dom"/>
</dbReference>
<evidence type="ECO:0000259" key="16">
    <source>
        <dbReference type="Pfam" id="PF13725"/>
    </source>
</evidence>
<evidence type="ECO:0000256" key="9">
    <source>
        <dbReference type="ARBA" id="ARBA00052133"/>
    </source>
</evidence>
<evidence type="ECO:0000256" key="6">
    <source>
        <dbReference type="ARBA" id="ARBA00022840"/>
    </source>
</evidence>
<feature type="domain" description="N-acetyltransferase" evidence="15">
    <location>
        <begin position="523"/>
        <end position="763"/>
    </location>
</feature>
<feature type="domain" description="Possible tRNA binding" evidence="16">
    <location>
        <begin position="791"/>
        <end position="1031"/>
    </location>
</feature>
<comment type="catalytic activity">
    <reaction evidence="9 11">
        <text>a cytidine in 18S rRNA + acetyl-CoA + ATP + H2O = an N(4)-acetylcytidine in 18S rRNA + ADP + phosphate + CoA + H(+)</text>
        <dbReference type="Rhea" id="RHEA:51424"/>
        <dbReference type="Rhea" id="RHEA-COMP:13575"/>
        <dbReference type="Rhea" id="RHEA-COMP:13576"/>
        <dbReference type="ChEBI" id="CHEBI:15377"/>
        <dbReference type="ChEBI" id="CHEBI:15378"/>
        <dbReference type="ChEBI" id="CHEBI:30616"/>
        <dbReference type="ChEBI" id="CHEBI:43474"/>
        <dbReference type="ChEBI" id="CHEBI:57287"/>
        <dbReference type="ChEBI" id="CHEBI:57288"/>
        <dbReference type="ChEBI" id="CHEBI:74900"/>
        <dbReference type="ChEBI" id="CHEBI:82748"/>
        <dbReference type="ChEBI" id="CHEBI:456216"/>
    </reaction>
</comment>
<dbReference type="EMBL" id="LSSN01000095">
    <property type="protein sequence ID" value="OMJ25899.1"/>
    <property type="molecule type" value="Genomic_DNA"/>
</dbReference>
<feature type="binding site" evidence="11">
    <location>
        <begin position="285"/>
        <end position="294"/>
    </location>
    <ligand>
        <name>ATP</name>
        <dbReference type="ChEBI" id="CHEBI:30616"/>
    </ligand>
</feature>
<evidence type="ECO:0000313" key="18">
    <source>
        <dbReference type="Proteomes" id="UP000187283"/>
    </source>
</evidence>
<dbReference type="InterPro" id="IPR027992">
    <property type="entry name" value="tRNA_bind_dom"/>
</dbReference>
<dbReference type="GO" id="GO:0051392">
    <property type="term" value="F:tRNA cytidine N4-acetyltransferase activity"/>
    <property type="evidence" value="ECO:0007669"/>
    <property type="project" value="RHEA"/>
</dbReference>
<evidence type="ECO:0000256" key="4">
    <source>
        <dbReference type="ARBA" id="ARBA00022694"/>
    </source>
</evidence>
<keyword evidence="7 11" id="KW-0539">Nucleus</keyword>
<evidence type="ECO:0000256" key="7">
    <source>
        <dbReference type="ARBA" id="ARBA00023242"/>
    </source>
</evidence>
<comment type="similarity">
    <text evidence="11">Belongs to the RNA cytidine acetyltransferase family. NAT10 subfamily.</text>
</comment>
<dbReference type="CDD" id="cd04301">
    <property type="entry name" value="NAT_SF"/>
    <property type="match status" value="1"/>
</dbReference>
<keyword evidence="8 11" id="KW-0012">Acyltransferase</keyword>
<evidence type="ECO:0000256" key="2">
    <source>
        <dbReference type="ARBA" id="ARBA00022552"/>
    </source>
</evidence>
<dbReference type="FunFam" id="3.40.50.300:FF:002218">
    <property type="entry name" value="tRNA(Met) cytidine acetyltransferase TmcA"/>
    <property type="match status" value="1"/>
</dbReference>
<dbReference type="PANTHER" id="PTHR10925">
    <property type="entry name" value="N-ACETYLTRANSFERASE 10"/>
    <property type="match status" value="1"/>
</dbReference>
<proteinExistence type="inferred from homology"/>
<feature type="region of interest" description="Disordered" evidence="12">
    <location>
        <begin position="1208"/>
        <end position="1262"/>
    </location>
</feature>
<dbReference type="GO" id="GO:0051391">
    <property type="term" value="P:tRNA acetylation"/>
    <property type="evidence" value="ECO:0007669"/>
    <property type="project" value="UniProtKB-UniRule"/>
</dbReference>
<dbReference type="Pfam" id="PF05127">
    <property type="entry name" value="NAT10_TcmA_helicase"/>
    <property type="match status" value="1"/>
</dbReference>
<dbReference type="GO" id="GO:1990883">
    <property type="term" value="F:18S rRNA cytidine N-acetyltransferase activity"/>
    <property type="evidence" value="ECO:0007669"/>
    <property type="project" value="TreeGrafter"/>
</dbReference>
<dbReference type="GO" id="GO:1904812">
    <property type="term" value="P:rRNA acetylation involved in maturation of SSU-rRNA"/>
    <property type="evidence" value="ECO:0007669"/>
    <property type="project" value="InterPro"/>
</dbReference>
<evidence type="ECO:0000259" key="14">
    <source>
        <dbReference type="Pfam" id="PF08351"/>
    </source>
</evidence>
<dbReference type="PANTHER" id="PTHR10925:SF5">
    <property type="entry name" value="RNA CYTIDINE ACETYLTRANSFERASE"/>
    <property type="match status" value="1"/>
</dbReference>
<name>A0A1R1YG77_9FUNG</name>
<dbReference type="GO" id="GO:0005730">
    <property type="term" value="C:nucleolus"/>
    <property type="evidence" value="ECO:0007669"/>
    <property type="project" value="UniProtKB-SubCell"/>
</dbReference>
<comment type="caution">
    <text evidence="17">The sequence shown here is derived from an EMBL/GenBank/DDBJ whole genome shotgun (WGS) entry which is preliminary data.</text>
</comment>
<dbReference type="InterPro" id="IPR013562">
    <property type="entry name" value="TmcA/NAT10_N"/>
</dbReference>
<comment type="catalytic activity">
    <reaction evidence="11">
        <text>a cytidine in tRNA + acetyl-CoA + ATP + H2O = an N(4)-acetylcytidine in tRNA + ADP + phosphate + CoA + H(+)</text>
        <dbReference type="Rhea" id="RHEA:53876"/>
        <dbReference type="Rhea" id="RHEA-COMP:13670"/>
        <dbReference type="Rhea" id="RHEA-COMP:13671"/>
        <dbReference type="ChEBI" id="CHEBI:15377"/>
        <dbReference type="ChEBI" id="CHEBI:15378"/>
        <dbReference type="ChEBI" id="CHEBI:30616"/>
        <dbReference type="ChEBI" id="CHEBI:43474"/>
        <dbReference type="ChEBI" id="CHEBI:57287"/>
        <dbReference type="ChEBI" id="CHEBI:57288"/>
        <dbReference type="ChEBI" id="CHEBI:74900"/>
        <dbReference type="ChEBI" id="CHEBI:82748"/>
        <dbReference type="ChEBI" id="CHEBI:456216"/>
    </reaction>
</comment>
<keyword evidence="18" id="KW-1185">Reference proteome</keyword>
<feature type="binding site" evidence="11">
    <location>
        <position position="465"/>
    </location>
    <ligand>
        <name>ATP</name>
        <dbReference type="ChEBI" id="CHEBI:30616"/>
    </ligand>
</feature>
<dbReference type="SUPFAM" id="SSF55729">
    <property type="entry name" value="Acyl-CoA N-acyltransferases (Nat)"/>
    <property type="match status" value="1"/>
</dbReference>
<keyword evidence="6 11" id="KW-0067">ATP-binding</keyword>
<dbReference type="Gene3D" id="3.40.50.11040">
    <property type="match status" value="1"/>
</dbReference>
<evidence type="ECO:0000256" key="8">
    <source>
        <dbReference type="ARBA" id="ARBA00023315"/>
    </source>
</evidence>
<evidence type="ECO:0000313" key="17">
    <source>
        <dbReference type="EMBL" id="OMJ25899.1"/>
    </source>
</evidence>
<comment type="function">
    <text evidence="11">RNA cytidine acetyltransferase with specificity toward both 18S rRNA and tRNAs. Catalyzes the formation of N(4)-acetylcytidine (ac4C) in 18S rRNA. Required for early nucleolar cleavages of precursor rRNA at sites A0, A1 and A2 during 18S rRNA synthesis. Catalyzes the formation of ac4C in serine and leucine tRNAs. Requires the tRNA-binding adapter protein TAN1 for full tRNA acetyltransferase activity but not for 18S rRNA acetylation.</text>
</comment>
<evidence type="ECO:0000256" key="12">
    <source>
        <dbReference type="SAM" id="MobiDB-lite"/>
    </source>
</evidence>
<evidence type="ECO:0000256" key="5">
    <source>
        <dbReference type="ARBA" id="ARBA00022741"/>
    </source>
</evidence>
<dbReference type="HAMAP" id="MF_03211">
    <property type="entry name" value="RNA_acetyltr_Nat10"/>
    <property type="match status" value="1"/>
</dbReference>
<organism evidence="17 18">
    <name type="scientific">Smittium culicis</name>
    <dbReference type="NCBI Taxonomy" id="133412"/>
    <lineage>
        <taxon>Eukaryota</taxon>
        <taxon>Fungi</taxon>
        <taxon>Fungi incertae sedis</taxon>
        <taxon>Zoopagomycota</taxon>
        <taxon>Kickxellomycotina</taxon>
        <taxon>Harpellomycetes</taxon>
        <taxon>Harpellales</taxon>
        <taxon>Legeriomycetaceae</taxon>
        <taxon>Smittium</taxon>
    </lineage>
</organism>
<dbReference type="InterPro" id="IPR032672">
    <property type="entry name" value="TmcA/NAT10/Kre33"/>
</dbReference>
<dbReference type="OrthoDB" id="10067491at2759"/>
<dbReference type="InterPro" id="IPR027417">
    <property type="entry name" value="P-loop_NTPase"/>
</dbReference>
<feature type="binding site" evidence="11">
    <location>
        <begin position="633"/>
        <end position="639"/>
    </location>
    <ligand>
        <name>acetyl-CoA</name>
        <dbReference type="ChEBI" id="CHEBI:57288"/>
    </ligand>
</feature>
<dbReference type="InterPro" id="IPR007807">
    <property type="entry name" value="TcmA/NAT10_helicase"/>
</dbReference>
<dbReference type="Pfam" id="PF13718">
    <property type="entry name" value="GNAT_acetyltr_2"/>
    <property type="match status" value="1"/>
</dbReference>
<dbReference type="InterPro" id="IPR033688">
    <property type="entry name" value="NAT10"/>
</dbReference>
<evidence type="ECO:0000256" key="11">
    <source>
        <dbReference type="HAMAP-Rule" id="MF_03211"/>
    </source>
</evidence>
<keyword evidence="3 11" id="KW-0808">Transferase</keyword>
<evidence type="ECO:0000259" key="13">
    <source>
        <dbReference type="Pfam" id="PF05127"/>
    </source>
</evidence>
<evidence type="ECO:0000256" key="10">
    <source>
        <dbReference type="ARBA" id="ARBA00068357"/>
    </source>
</evidence>
<dbReference type="Gene3D" id="3.40.50.300">
    <property type="entry name" value="P-loop containing nucleotide triphosphate hydrolases"/>
    <property type="match status" value="1"/>
</dbReference>
<accession>A0A1R1YG77</accession>
<keyword evidence="4 11" id="KW-0819">tRNA processing</keyword>
<dbReference type="FunFam" id="3.40.50.11040:FF:000002">
    <property type="entry name" value="RNA cytidine acetyltransferase"/>
    <property type="match status" value="1"/>
</dbReference>
<dbReference type="STRING" id="133412.A0A1R1YG77"/>
<dbReference type="GO" id="GO:0000049">
    <property type="term" value="F:tRNA binding"/>
    <property type="evidence" value="ECO:0007669"/>
    <property type="project" value="TreeGrafter"/>
</dbReference>
<feature type="compositionally biased region" description="Basic residues" evidence="12">
    <location>
        <begin position="1076"/>
        <end position="1085"/>
    </location>
</feature>
<dbReference type="Pfam" id="PF13725">
    <property type="entry name" value="tRNA_bind_2"/>
    <property type="match status" value="1"/>
</dbReference>
<reference evidence="17 18" key="1">
    <citation type="submission" date="2017-01" db="EMBL/GenBank/DDBJ databases">
        <authorList>
            <person name="Mah S.A."/>
            <person name="Swanson W.J."/>
            <person name="Moy G.W."/>
            <person name="Vacquier V.D."/>
        </authorList>
    </citation>
    <scope>NUCLEOTIDE SEQUENCE [LARGE SCALE GENOMIC DNA]</scope>
    <source>
        <strain evidence="17 18">GSMNP</strain>
    </source>
</reference>
<evidence type="ECO:0000259" key="15">
    <source>
        <dbReference type="Pfam" id="PF13718"/>
    </source>
</evidence>
<comment type="subcellular location">
    <subcellularLocation>
        <location evidence="1 11">Nucleus</location>
        <location evidence="1 11">Nucleolus</location>
    </subcellularLocation>
</comment>
<keyword evidence="5 11" id="KW-0547">Nucleotide-binding</keyword>
<dbReference type="EC" id="2.3.1.-" evidence="11"/>
<feature type="binding site" evidence="11">
    <location>
        <begin position="626"/>
        <end position="628"/>
    </location>
    <ligand>
        <name>acetyl-CoA</name>
        <dbReference type="ChEBI" id="CHEBI:57288"/>
    </ligand>
</feature>
<feature type="binding site" evidence="11">
    <location>
        <position position="736"/>
    </location>
    <ligand>
        <name>acetyl-CoA</name>
        <dbReference type="ChEBI" id="CHEBI:57288"/>
    </ligand>
</feature>
<sequence>MVKKAVDPRINILIRNGVMKNHRSFFVLIGDRGKEQIVNLHWMLTQAKVTNRPNVLWCYKKELGFTSHRKKREAKIKRDIKKGIREPNTEDPFEMFITLTDIRYTYYKESENILGNTFGMLVLQDFEALTPNLLARTVETVEGGGLVVLLLKSMKSLKQLYTLTMDVHSRYRTEAHNDVVGRFNERFILSLAGNKDCLFIDDELNVLPISEGKSVKPLPESEKNQVSERKDQLEQLKKSLEGTEPIGSLLKLAKTYDQAKTIMQFADTIAGKNLRSTVALTAGRGRGKSAALGLSLSCAIAHGYSNIFVTSPSPSNLKTLFEFLFKGFDALGYEEHLDYDIIMSNGEQFEANCVIRVNVFKQHRQTIQYIIPQDSHTLSQAELLVIDEAAAIPLPLVSKLLGPYLVFMSSTINGYEGTGRSLSLKLIKQLREQSVTAAPTNSESGNKMVGGGRQLKELSLSEPIRYSINDNVESWLNSLLCLDASLVTKNINGCPHPDKCDLYWVNRDTLFSYHPVSEAFLQKMVALYVASHYKNSPNDLQLLSDAPAHELFVLLAPVDTASNKTTLPEPLCVIQVALEGQISKESLLHSLSRGVRSGGDLIPWLISQQYQDDEFGSLSGARVVRIATHPDYSGMGYGTKALQLLEDYYSGKFISISENEQPAAQSNKVKQGVKRVTDADFEELEEGEKIDTDIKVRDLSVLPPLFLRLSENPPANLHWLGVSYGLTNSLFKFWKRSGYAPVYLRLTPNDLTGEHTVVMLKSLVHAGNSSYEQSGFSTEYPESKRVENSEWLTSFTYDFIRRMLSLYGYEFSKFACVLALSILEAATQAVKAGVKDENGLDVPMFNINSRYGVDDLNSDFLAFDIKRLESYSNNVLDYHVILDLIPKLSNLYFSNTAVKSRVSLSGVQQCVLLGLGLQHKTIDQLIVELGLNSSVLLAMLMKIVKKFVGFMDELQSEEIEQSLPKMDGSKSGARGGGNALPQLVNKTKKGKLAETLSRDLSHDVSKKDDKIVDQLKLGRYRVTGDAEEFDKEATKIKKLGEANLNTVISLKSVVDPSEGIEQGVEIPGDDNANGKGQKKRGKKGKNGLNVTGTDDVESGPGKKMKKTNSSGGAVQQLIASEEKFAAKNKKLVNKTKKGKLAETLSRDLSHDVSKKDDKIVDQLKLGRYRVTGDAEEFDKEATKIKKLGEANLNTVISLKSVVDPSEGIEQGVEIPGDDNANGKGQKKRGKKGKNGLNVTGTDDVESGPGKKMKKTNSSGGAVQQLIASEEKFAAKNKKVKMSKKTRMS</sequence>
<dbReference type="GO" id="GO:0005524">
    <property type="term" value="F:ATP binding"/>
    <property type="evidence" value="ECO:0007669"/>
    <property type="project" value="UniProtKB-UniRule"/>
</dbReference>
<comment type="subunit">
    <text evidence="11">Interacts with TAN1.</text>
</comment>
<dbReference type="GO" id="GO:0030686">
    <property type="term" value="C:90S preribosome"/>
    <property type="evidence" value="ECO:0007669"/>
    <property type="project" value="TreeGrafter"/>
</dbReference>
<dbReference type="Proteomes" id="UP000187283">
    <property type="component" value="Unassembled WGS sequence"/>
</dbReference>
<dbReference type="Gene3D" id="3.40.630.30">
    <property type="match status" value="1"/>
</dbReference>
<keyword evidence="2 11" id="KW-0698">rRNA processing</keyword>
<feature type="region of interest" description="Disordered" evidence="12">
    <location>
        <begin position="1061"/>
        <end position="1111"/>
    </location>
</feature>
<dbReference type="InterPro" id="IPR016181">
    <property type="entry name" value="Acyl_CoA_acyltransferase"/>
</dbReference>
<feature type="compositionally biased region" description="Basic residues" evidence="12">
    <location>
        <begin position="1224"/>
        <end position="1233"/>
    </location>
</feature>